<evidence type="ECO:0000313" key="2">
    <source>
        <dbReference type="EMBL" id="MBB4666118.1"/>
    </source>
</evidence>
<dbReference type="SUPFAM" id="SSF54975">
    <property type="entry name" value="Acylphosphatase/BLUF domain-like"/>
    <property type="match status" value="1"/>
</dbReference>
<name>A0A7W7BNW3_9MICO</name>
<reference evidence="2 3" key="1">
    <citation type="submission" date="2020-08" db="EMBL/GenBank/DDBJ databases">
        <title>Sequencing the genomes of 1000 actinobacteria strains.</title>
        <authorList>
            <person name="Klenk H.-P."/>
        </authorList>
    </citation>
    <scope>NUCLEOTIDE SEQUENCE [LARGE SCALE GENOMIC DNA]</scope>
    <source>
        <strain evidence="2 3">DSM 24947</strain>
    </source>
</reference>
<gene>
    <name evidence="2" type="ORF">BKA24_000827</name>
</gene>
<keyword evidence="3" id="KW-1185">Reference proteome</keyword>
<dbReference type="InterPro" id="IPR036046">
    <property type="entry name" value="Acylphosphatase-like_dom_sf"/>
</dbReference>
<dbReference type="RefSeq" id="WP_184215452.1">
    <property type="nucleotide sequence ID" value="NZ_JACHMD010000001.1"/>
</dbReference>
<evidence type="ECO:0000259" key="1">
    <source>
        <dbReference type="PROSITE" id="PS50925"/>
    </source>
</evidence>
<evidence type="ECO:0000313" key="3">
    <source>
        <dbReference type="Proteomes" id="UP000573729"/>
    </source>
</evidence>
<dbReference type="Gene3D" id="3.30.70.100">
    <property type="match status" value="1"/>
</dbReference>
<dbReference type="Pfam" id="PF04940">
    <property type="entry name" value="BLUF"/>
    <property type="match status" value="1"/>
</dbReference>
<accession>A0A7W7BNW3</accession>
<protein>
    <recommendedName>
        <fullName evidence="1">BLUF domain-containing protein</fullName>
    </recommendedName>
</protein>
<dbReference type="Proteomes" id="UP000573729">
    <property type="component" value="Unassembled WGS sequence"/>
</dbReference>
<sequence length="147" mass="16433">MRHDGLISVLYSSTATAAFDERELEALLAQCRASNADAGVTGMLLYRAGRFFQVLEGRESVVRPLVERIALDGRHHDMRVLVDSPIEAREFAEWTMGYERIEAPTDAAPSGFRDTFADLENSADPSAALRAAHELSLWFRVRAHRSQ</sequence>
<dbReference type="GO" id="GO:0071949">
    <property type="term" value="F:FAD binding"/>
    <property type="evidence" value="ECO:0007669"/>
    <property type="project" value="InterPro"/>
</dbReference>
<proteinExistence type="predicted"/>
<dbReference type="AlphaFoldDB" id="A0A7W7BNW3"/>
<dbReference type="EMBL" id="JACHMD010000001">
    <property type="protein sequence ID" value="MBB4666118.1"/>
    <property type="molecule type" value="Genomic_DNA"/>
</dbReference>
<organism evidence="2 3">
    <name type="scientific">Microbacterium marinum</name>
    <dbReference type="NCBI Taxonomy" id="421115"/>
    <lineage>
        <taxon>Bacteria</taxon>
        <taxon>Bacillati</taxon>
        <taxon>Actinomycetota</taxon>
        <taxon>Actinomycetes</taxon>
        <taxon>Micrococcales</taxon>
        <taxon>Microbacteriaceae</taxon>
        <taxon>Microbacterium</taxon>
    </lineage>
</organism>
<dbReference type="PROSITE" id="PS50925">
    <property type="entry name" value="BLUF"/>
    <property type="match status" value="1"/>
</dbReference>
<comment type="caution">
    <text evidence="2">The sequence shown here is derived from an EMBL/GenBank/DDBJ whole genome shotgun (WGS) entry which is preliminary data.</text>
</comment>
<dbReference type="SMART" id="SM01034">
    <property type="entry name" value="BLUF"/>
    <property type="match status" value="1"/>
</dbReference>
<dbReference type="GO" id="GO:0009882">
    <property type="term" value="F:blue light photoreceptor activity"/>
    <property type="evidence" value="ECO:0007669"/>
    <property type="project" value="InterPro"/>
</dbReference>
<dbReference type="InterPro" id="IPR007024">
    <property type="entry name" value="BLUF_domain"/>
</dbReference>
<feature type="domain" description="BLUF" evidence="1">
    <location>
        <begin position="6"/>
        <end position="97"/>
    </location>
</feature>